<keyword evidence="2" id="KW-1185">Reference proteome</keyword>
<proteinExistence type="predicted"/>
<evidence type="ECO:0000313" key="1">
    <source>
        <dbReference type="EMBL" id="MBD7970378.1"/>
    </source>
</evidence>
<accession>A0ABR8T4C5</accession>
<organism evidence="1 2">
    <name type="scientific">Paenibacillus gallinarum</name>
    <dbReference type="NCBI Taxonomy" id="2762232"/>
    <lineage>
        <taxon>Bacteria</taxon>
        <taxon>Bacillati</taxon>
        <taxon>Bacillota</taxon>
        <taxon>Bacilli</taxon>
        <taxon>Bacillales</taxon>
        <taxon>Paenibacillaceae</taxon>
        <taxon>Paenibacillus</taxon>
    </lineage>
</organism>
<comment type="caution">
    <text evidence="1">The sequence shown here is derived from an EMBL/GenBank/DDBJ whole genome shotgun (WGS) entry which is preliminary data.</text>
</comment>
<dbReference type="Proteomes" id="UP000608071">
    <property type="component" value="Unassembled WGS sequence"/>
</dbReference>
<dbReference type="RefSeq" id="WP_191803397.1">
    <property type="nucleotide sequence ID" value="NZ_JACSQL010000011.1"/>
</dbReference>
<dbReference type="EMBL" id="JACSQL010000011">
    <property type="protein sequence ID" value="MBD7970378.1"/>
    <property type="molecule type" value="Genomic_DNA"/>
</dbReference>
<gene>
    <name evidence="1" type="ORF">H9647_20120</name>
</gene>
<sequence length="47" mass="5332">MEFNTLTNCRGCLDADLVNMMGFCSSCWEDVKDNYVDAKEEGINPDH</sequence>
<evidence type="ECO:0008006" key="3">
    <source>
        <dbReference type="Google" id="ProtNLM"/>
    </source>
</evidence>
<name>A0ABR8T4C5_9BACL</name>
<protein>
    <recommendedName>
        <fullName evidence="3">DUF1289 domain-containing protein</fullName>
    </recommendedName>
</protein>
<evidence type="ECO:0000313" key="2">
    <source>
        <dbReference type="Proteomes" id="UP000608071"/>
    </source>
</evidence>
<reference evidence="1 2" key="1">
    <citation type="submission" date="2020-08" db="EMBL/GenBank/DDBJ databases">
        <title>A Genomic Blueprint of the Chicken Gut Microbiome.</title>
        <authorList>
            <person name="Gilroy R."/>
            <person name="Ravi A."/>
            <person name="Getino M."/>
            <person name="Pursley I."/>
            <person name="Horton D.L."/>
            <person name="Alikhan N.-F."/>
            <person name="Baker D."/>
            <person name="Gharbi K."/>
            <person name="Hall N."/>
            <person name="Watson M."/>
            <person name="Adriaenssens E.M."/>
            <person name="Foster-Nyarko E."/>
            <person name="Jarju S."/>
            <person name="Secka A."/>
            <person name="Antonio M."/>
            <person name="Oren A."/>
            <person name="Chaudhuri R."/>
            <person name="La Ragione R.M."/>
            <person name="Hildebrand F."/>
            <person name="Pallen M.J."/>
        </authorList>
    </citation>
    <scope>NUCLEOTIDE SEQUENCE [LARGE SCALE GENOMIC DNA]</scope>
    <source>
        <strain evidence="1 2">Sa2BVA9</strain>
    </source>
</reference>